<dbReference type="CDD" id="cd06171">
    <property type="entry name" value="Sigma70_r4"/>
    <property type="match status" value="1"/>
</dbReference>
<feature type="region of interest" description="Disordered" evidence="6">
    <location>
        <begin position="1"/>
        <end position="57"/>
    </location>
</feature>
<feature type="compositionally biased region" description="Basic and acidic residues" evidence="6">
    <location>
        <begin position="1"/>
        <end position="14"/>
    </location>
</feature>
<dbReference type="Pfam" id="PF04542">
    <property type="entry name" value="Sigma70_r2"/>
    <property type="match status" value="1"/>
</dbReference>
<dbReference type="InterPro" id="IPR007627">
    <property type="entry name" value="RNA_pol_sigma70_r2"/>
</dbReference>
<comment type="caution">
    <text evidence="9">The sequence shown here is derived from an EMBL/GenBank/DDBJ whole genome shotgun (WGS) entry which is preliminary data.</text>
</comment>
<dbReference type="EMBL" id="JAWMAJ010000029">
    <property type="protein sequence ID" value="MDV7216550.1"/>
    <property type="molecule type" value="Genomic_DNA"/>
</dbReference>
<dbReference type="Gene3D" id="1.10.1740.10">
    <property type="match status" value="1"/>
</dbReference>
<evidence type="ECO:0000256" key="4">
    <source>
        <dbReference type="ARBA" id="ARBA00023125"/>
    </source>
</evidence>
<feature type="compositionally biased region" description="Basic and acidic residues" evidence="6">
    <location>
        <begin position="23"/>
        <end position="49"/>
    </location>
</feature>
<sequence>MKPDEPAEPGDRRRGGLRRRHRRDNDQRGTTAERGHDAEYGHDAQHGDSDAQLTRSAHGDSAAFTHLVKTHSSALHGYFARRMPAVSEDLLAETWLQAFAARRTFDPARGSARGWLFGVAHNVLAQHLRRAGRTEPAPGPDVTDPWQVVDQRLDAAAMAPALRRALAELPAEERELLLLISWEQLTPSEAAAVVGIPAGTARSRLHRARGRLRDRLTLPRPAGRNLTATGDLA</sequence>
<dbReference type="NCBIfam" id="TIGR02937">
    <property type="entry name" value="sigma70-ECF"/>
    <property type="match status" value="1"/>
</dbReference>
<feature type="domain" description="RNA polymerase sigma factor 70 region 4 type 2" evidence="8">
    <location>
        <begin position="161"/>
        <end position="212"/>
    </location>
</feature>
<dbReference type="InterPro" id="IPR013324">
    <property type="entry name" value="RNA_pol_sigma_r3/r4-like"/>
</dbReference>
<evidence type="ECO:0000256" key="2">
    <source>
        <dbReference type="ARBA" id="ARBA00023015"/>
    </source>
</evidence>
<keyword evidence="3" id="KW-0731">Sigma factor</keyword>
<keyword evidence="5" id="KW-0804">Transcription</keyword>
<accession>A0ABU4F7J1</accession>
<evidence type="ECO:0000259" key="7">
    <source>
        <dbReference type="Pfam" id="PF04542"/>
    </source>
</evidence>
<dbReference type="Pfam" id="PF08281">
    <property type="entry name" value="Sigma70_r4_2"/>
    <property type="match status" value="1"/>
</dbReference>
<gene>
    <name evidence="9" type="ORF">R5A26_11365</name>
</gene>
<comment type="similarity">
    <text evidence="1">Belongs to the sigma-70 factor family. ECF subfamily.</text>
</comment>
<dbReference type="Gene3D" id="1.10.10.10">
    <property type="entry name" value="Winged helix-like DNA-binding domain superfamily/Winged helix DNA-binding domain"/>
    <property type="match status" value="1"/>
</dbReference>
<dbReference type="PANTHER" id="PTHR43133:SF8">
    <property type="entry name" value="RNA POLYMERASE SIGMA FACTOR HI_1459-RELATED"/>
    <property type="match status" value="1"/>
</dbReference>
<evidence type="ECO:0000256" key="3">
    <source>
        <dbReference type="ARBA" id="ARBA00023082"/>
    </source>
</evidence>
<dbReference type="InterPro" id="IPR014284">
    <property type="entry name" value="RNA_pol_sigma-70_dom"/>
</dbReference>
<name>A0ABU4F7J1_9ACTN</name>
<dbReference type="RefSeq" id="WP_317771121.1">
    <property type="nucleotide sequence ID" value="NZ_JAWMAJ010000029.1"/>
</dbReference>
<dbReference type="SUPFAM" id="SSF88659">
    <property type="entry name" value="Sigma3 and sigma4 domains of RNA polymerase sigma factors"/>
    <property type="match status" value="1"/>
</dbReference>
<evidence type="ECO:0000259" key="8">
    <source>
        <dbReference type="Pfam" id="PF08281"/>
    </source>
</evidence>
<evidence type="ECO:0000256" key="6">
    <source>
        <dbReference type="SAM" id="MobiDB-lite"/>
    </source>
</evidence>
<dbReference type="SUPFAM" id="SSF88946">
    <property type="entry name" value="Sigma2 domain of RNA polymerase sigma factors"/>
    <property type="match status" value="1"/>
</dbReference>
<dbReference type="PANTHER" id="PTHR43133">
    <property type="entry name" value="RNA POLYMERASE ECF-TYPE SIGMA FACTO"/>
    <property type="match status" value="1"/>
</dbReference>
<keyword evidence="10" id="KW-1185">Reference proteome</keyword>
<dbReference type="Proteomes" id="UP001187346">
    <property type="component" value="Unassembled WGS sequence"/>
</dbReference>
<dbReference type="InterPro" id="IPR039425">
    <property type="entry name" value="RNA_pol_sigma-70-like"/>
</dbReference>
<evidence type="ECO:0000313" key="9">
    <source>
        <dbReference type="EMBL" id="MDV7216550.1"/>
    </source>
</evidence>
<dbReference type="InterPro" id="IPR013325">
    <property type="entry name" value="RNA_pol_sigma_r2"/>
</dbReference>
<evidence type="ECO:0000256" key="5">
    <source>
        <dbReference type="ARBA" id="ARBA00023163"/>
    </source>
</evidence>
<dbReference type="InterPro" id="IPR036388">
    <property type="entry name" value="WH-like_DNA-bd_sf"/>
</dbReference>
<dbReference type="InterPro" id="IPR013249">
    <property type="entry name" value="RNA_pol_sigma70_r4_t2"/>
</dbReference>
<keyword evidence="2" id="KW-0805">Transcription regulation</keyword>
<reference evidence="9 10" key="1">
    <citation type="submission" date="2023-10" db="EMBL/GenBank/DDBJ databases">
        <title>Characterization of rhizosphere-enriched actinobacteria from wheat plants lab-grown on chernevaya soil.</title>
        <authorList>
            <person name="Tikhonova E.N."/>
            <person name="Konopkin A."/>
            <person name="Kravchenko I.K."/>
        </authorList>
    </citation>
    <scope>NUCLEOTIDE SEQUENCE [LARGE SCALE GENOMIC DNA]</scope>
    <source>
        <strain evidence="9 10">RR29</strain>
    </source>
</reference>
<feature type="domain" description="RNA polymerase sigma-70 region 2" evidence="7">
    <location>
        <begin position="67"/>
        <end position="134"/>
    </location>
</feature>
<protein>
    <submittedName>
        <fullName evidence="9">RNA polymerase sigma factor</fullName>
    </submittedName>
</protein>
<evidence type="ECO:0000256" key="1">
    <source>
        <dbReference type="ARBA" id="ARBA00010641"/>
    </source>
</evidence>
<evidence type="ECO:0000313" key="10">
    <source>
        <dbReference type="Proteomes" id="UP001187346"/>
    </source>
</evidence>
<keyword evidence="4" id="KW-0238">DNA-binding</keyword>
<proteinExistence type="inferred from homology"/>
<organism evidence="9 10">
    <name type="scientific">Streptomyces prunicolor</name>
    <dbReference type="NCBI Taxonomy" id="67348"/>
    <lineage>
        <taxon>Bacteria</taxon>
        <taxon>Bacillati</taxon>
        <taxon>Actinomycetota</taxon>
        <taxon>Actinomycetes</taxon>
        <taxon>Kitasatosporales</taxon>
        <taxon>Streptomycetaceae</taxon>
        <taxon>Streptomyces</taxon>
    </lineage>
</organism>